<evidence type="ECO:0000259" key="8">
    <source>
        <dbReference type="Pfam" id="PF02777"/>
    </source>
</evidence>
<accession>A0A062XUH1</accession>
<sequence length="240" mass="26755">MSEASGQSRRQFLKLMAAAAVAPPLLAQPPAPSRRLSLELPPLPYAYDALEPYIDAETMRLHHDKHHAAYIAGLAKAVEQVPKLAEQTLEELLTSLAKVPEAVRTAVRNHGGGHYNHSLFWQCLAPNAPAAPEGELARAMARDFGSFESFKETFSKQAMGVFGSGWVWLVVEGGKLQVATTANQDTPLSLGKKPLLGLDLWEHAYYLKYQWRRAEYVAAFWHVVNWPFVARRFTQIAHAR</sequence>
<evidence type="ECO:0000256" key="5">
    <source>
        <dbReference type="PIRSR" id="PIRSR000349-1"/>
    </source>
</evidence>
<proteinExistence type="inferred from homology"/>
<dbReference type="Pfam" id="PF00081">
    <property type="entry name" value="Sod_Fe_N"/>
    <property type="match status" value="1"/>
</dbReference>
<evidence type="ECO:0000256" key="4">
    <source>
        <dbReference type="ARBA" id="ARBA00023002"/>
    </source>
</evidence>
<feature type="binding site" evidence="5">
    <location>
        <position position="117"/>
    </location>
    <ligand>
        <name>Mn(2+)</name>
        <dbReference type="ChEBI" id="CHEBI:29035"/>
    </ligand>
</feature>
<comment type="similarity">
    <text evidence="1 6">Belongs to the iron/manganese superoxide dismutase family.</text>
</comment>
<feature type="binding site" evidence="5">
    <location>
        <position position="199"/>
    </location>
    <ligand>
        <name>Mn(2+)</name>
        <dbReference type="ChEBI" id="CHEBI:29035"/>
    </ligand>
</feature>
<dbReference type="InterPro" id="IPR036314">
    <property type="entry name" value="SOD_C_sf"/>
</dbReference>
<dbReference type="PROSITE" id="PS00088">
    <property type="entry name" value="SOD_MN"/>
    <property type="match status" value="1"/>
</dbReference>
<dbReference type="PROSITE" id="PS51318">
    <property type="entry name" value="TAT"/>
    <property type="match status" value="1"/>
</dbReference>
<dbReference type="PRINTS" id="PR01703">
    <property type="entry name" value="MNSODISMTASE"/>
</dbReference>
<dbReference type="SUPFAM" id="SSF46609">
    <property type="entry name" value="Fe,Mn superoxide dismutase (SOD), N-terminal domain"/>
    <property type="match status" value="1"/>
</dbReference>
<dbReference type="InterPro" id="IPR019833">
    <property type="entry name" value="Mn/Fe_SOD_BS"/>
</dbReference>
<dbReference type="EC" id="1.15.1.1" evidence="2 6"/>
<evidence type="ECO:0000256" key="3">
    <source>
        <dbReference type="ARBA" id="ARBA00022723"/>
    </source>
</evidence>
<dbReference type="GO" id="GO:0005737">
    <property type="term" value="C:cytoplasm"/>
    <property type="evidence" value="ECO:0007669"/>
    <property type="project" value="TreeGrafter"/>
</dbReference>
<dbReference type="Gene3D" id="3.55.40.20">
    <property type="entry name" value="Iron/manganese superoxide dismutase, C-terminal domain"/>
    <property type="match status" value="1"/>
</dbReference>
<dbReference type="Proteomes" id="UP000027284">
    <property type="component" value="Unassembled WGS sequence"/>
</dbReference>
<keyword evidence="4 6" id="KW-0560">Oxidoreductase</keyword>
<feature type="binding site" evidence="5">
    <location>
        <position position="203"/>
    </location>
    <ligand>
        <name>Mn(2+)</name>
        <dbReference type="ChEBI" id="CHEBI:29035"/>
    </ligand>
</feature>
<dbReference type="AlphaFoldDB" id="A0A062XUH1"/>
<dbReference type="PANTHER" id="PTHR43595:SF2">
    <property type="entry name" value="SMALL RIBOSOMAL SUBUNIT PROTEIN MS42"/>
    <property type="match status" value="1"/>
</dbReference>
<comment type="catalytic activity">
    <reaction evidence="6">
        <text>2 superoxide + 2 H(+) = H2O2 + O2</text>
        <dbReference type="Rhea" id="RHEA:20696"/>
        <dbReference type="ChEBI" id="CHEBI:15378"/>
        <dbReference type="ChEBI" id="CHEBI:15379"/>
        <dbReference type="ChEBI" id="CHEBI:16240"/>
        <dbReference type="ChEBI" id="CHEBI:18421"/>
        <dbReference type="EC" id="1.15.1.1"/>
    </reaction>
</comment>
<keyword evidence="10" id="KW-1185">Reference proteome</keyword>
<dbReference type="GO" id="GO:0004784">
    <property type="term" value="F:superoxide dismutase activity"/>
    <property type="evidence" value="ECO:0007669"/>
    <property type="project" value="UniProtKB-EC"/>
</dbReference>
<evidence type="ECO:0000259" key="7">
    <source>
        <dbReference type="Pfam" id="PF00081"/>
    </source>
</evidence>
<evidence type="ECO:0000313" key="10">
    <source>
        <dbReference type="Proteomes" id="UP000027284"/>
    </source>
</evidence>
<evidence type="ECO:0000256" key="2">
    <source>
        <dbReference type="ARBA" id="ARBA00012682"/>
    </source>
</evidence>
<comment type="function">
    <text evidence="6">Destroys radicals which are normally produced within the cells and which are toxic to biological systems.</text>
</comment>
<dbReference type="InterPro" id="IPR036324">
    <property type="entry name" value="Mn/Fe_SOD_N_sf"/>
</dbReference>
<dbReference type="InterPro" id="IPR001189">
    <property type="entry name" value="Mn/Fe_SOD"/>
</dbReference>
<comment type="caution">
    <text evidence="9">The sequence shown here is derived from an EMBL/GenBank/DDBJ whole genome shotgun (WGS) entry which is preliminary data.</text>
</comment>
<dbReference type="STRING" id="1312852.EG19_08435"/>
<dbReference type="Gene3D" id="1.10.287.990">
    <property type="entry name" value="Fe,Mn superoxide dismutase (SOD) domain"/>
    <property type="match status" value="1"/>
</dbReference>
<reference evidence="9 10" key="1">
    <citation type="submission" date="2014-04" db="EMBL/GenBank/DDBJ databases">
        <title>The Genome Sequence of Thermoanaerobaculum aquaticum MP-01, The First Cultivated Group 23 Acidobacterium.</title>
        <authorList>
            <person name="Stamps B.W."/>
            <person name="Losey N.A."/>
            <person name="Lawson P.A."/>
            <person name="Stevenson B.S."/>
        </authorList>
    </citation>
    <scope>NUCLEOTIDE SEQUENCE [LARGE SCALE GENOMIC DNA]</scope>
    <source>
        <strain evidence="9 10">MP-01</strain>
    </source>
</reference>
<keyword evidence="3 5" id="KW-0479">Metal-binding</keyword>
<feature type="domain" description="Manganese/iron superoxide dismutase C-terminal" evidence="8">
    <location>
        <begin position="132"/>
        <end position="232"/>
    </location>
</feature>
<evidence type="ECO:0000313" key="9">
    <source>
        <dbReference type="EMBL" id="KDA53014.1"/>
    </source>
</evidence>
<dbReference type="FunFam" id="3.55.40.20:FF:000004">
    <property type="entry name" value="Superoxide dismutase [Fe]"/>
    <property type="match status" value="1"/>
</dbReference>
<dbReference type="GO" id="GO:0046872">
    <property type="term" value="F:metal ion binding"/>
    <property type="evidence" value="ECO:0007669"/>
    <property type="project" value="UniProtKB-KW"/>
</dbReference>
<protein>
    <recommendedName>
        <fullName evidence="2 6">Superoxide dismutase</fullName>
        <ecNumber evidence="2 6">1.15.1.1</ecNumber>
    </recommendedName>
</protein>
<dbReference type="InterPro" id="IPR006311">
    <property type="entry name" value="TAT_signal"/>
</dbReference>
<dbReference type="InterPro" id="IPR019832">
    <property type="entry name" value="Mn/Fe_SOD_C"/>
</dbReference>
<dbReference type="FunFam" id="1.10.287.990:FF:000001">
    <property type="entry name" value="Superoxide dismutase"/>
    <property type="match status" value="1"/>
</dbReference>
<dbReference type="PANTHER" id="PTHR43595">
    <property type="entry name" value="37S RIBOSOMAL PROTEIN S26, MITOCHONDRIAL"/>
    <property type="match status" value="1"/>
</dbReference>
<dbReference type="InterPro" id="IPR019831">
    <property type="entry name" value="Mn/Fe_SOD_N"/>
</dbReference>
<gene>
    <name evidence="9" type="ORF">EG19_08435</name>
</gene>
<dbReference type="Pfam" id="PF02777">
    <property type="entry name" value="Sod_Fe_C"/>
    <property type="match status" value="1"/>
</dbReference>
<name>A0A062XUH1_9BACT</name>
<evidence type="ECO:0000256" key="6">
    <source>
        <dbReference type="RuleBase" id="RU000414"/>
    </source>
</evidence>
<feature type="domain" description="Manganese/iron superoxide dismutase N-terminal" evidence="7">
    <location>
        <begin position="39"/>
        <end position="125"/>
    </location>
</feature>
<evidence type="ECO:0000256" key="1">
    <source>
        <dbReference type="ARBA" id="ARBA00008714"/>
    </source>
</evidence>
<organism evidence="9 10">
    <name type="scientific">Thermoanaerobaculum aquaticum</name>
    <dbReference type="NCBI Taxonomy" id="1312852"/>
    <lineage>
        <taxon>Bacteria</taxon>
        <taxon>Pseudomonadati</taxon>
        <taxon>Acidobacteriota</taxon>
        <taxon>Thermoanaerobaculia</taxon>
        <taxon>Thermoanaerobaculales</taxon>
        <taxon>Thermoanaerobaculaceae</taxon>
        <taxon>Thermoanaerobaculum</taxon>
    </lineage>
</organism>
<dbReference type="SUPFAM" id="SSF54719">
    <property type="entry name" value="Fe,Mn superoxide dismutase (SOD), C-terminal domain"/>
    <property type="match status" value="1"/>
</dbReference>
<dbReference type="EMBL" id="JMFG01000036">
    <property type="protein sequence ID" value="KDA53014.1"/>
    <property type="molecule type" value="Genomic_DNA"/>
</dbReference>
<feature type="binding site" evidence="5">
    <location>
        <position position="62"/>
    </location>
    <ligand>
        <name>Mn(2+)</name>
        <dbReference type="ChEBI" id="CHEBI:29035"/>
    </ligand>
</feature>
<dbReference type="PIRSF" id="PIRSF000349">
    <property type="entry name" value="SODismutase"/>
    <property type="match status" value="1"/>
</dbReference>